<evidence type="ECO:0000313" key="4">
    <source>
        <dbReference type="EMBL" id="KAF0853003.1"/>
    </source>
</evidence>
<evidence type="ECO:0000256" key="2">
    <source>
        <dbReference type="ARBA" id="ARBA00022980"/>
    </source>
</evidence>
<dbReference type="GO" id="GO:0006412">
    <property type="term" value="P:translation"/>
    <property type="evidence" value="ECO:0007669"/>
    <property type="project" value="InterPro"/>
</dbReference>
<accession>A0A8K0F2I1</accession>
<dbReference type="Proteomes" id="UP000799049">
    <property type="component" value="Unassembled WGS sequence"/>
</dbReference>
<dbReference type="SUPFAM" id="SSF50104">
    <property type="entry name" value="Translation proteins SH3-like domain"/>
    <property type="match status" value="1"/>
</dbReference>
<dbReference type="InterPro" id="IPR008991">
    <property type="entry name" value="Translation_prot_SH3-like_sf"/>
</dbReference>
<keyword evidence="5" id="KW-1185">Reference proteome</keyword>
<dbReference type="FunFam" id="2.30.30.70:FF:000001">
    <property type="entry name" value="60S ribosomal protein L21"/>
    <property type="match status" value="1"/>
</dbReference>
<evidence type="ECO:0000256" key="1">
    <source>
        <dbReference type="ARBA" id="ARBA00008427"/>
    </source>
</evidence>
<reference evidence="4" key="1">
    <citation type="submission" date="2019-09" db="EMBL/GenBank/DDBJ databases">
        <title>The Mitochondrial Proteome of the Jakobid, Andalucia godoyi, a Protist With the Most Gene-Rich and Bacteria-Like Mitochondrial Genome.</title>
        <authorList>
            <person name="Gray M.W."/>
            <person name="Burger G."/>
            <person name="Derelle R."/>
            <person name="Klimes V."/>
            <person name="Leger M."/>
            <person name="Sarrasin M."/>
            <person name="Vlcek C."/>
            <person name="Roger A.J."/>
            <person name="Elias M."/>
            <person name="Lang B.F."/>
        </authorList>
    </citation>
    <scope>NUCLEOTIDE SEQUENCE</scope>
    <source>
        <strain evidence="4">And28</strain>
    </source>
</reference>
<dbReference type="OrthoDB" id="1539250at2759"/>
<dbReference type="Gene3D" id="2.30.30.70">
    <property type="entry name" value="Ribosomal protein L21"/>
    <property type="match status" value="1"/>
</dbReference>
<dbReference type="EMBL" id="VRVR01000006">
    <property type="protein sequence ID" value="KAF0853003.1"/>
    <property type="molecule type" value="Genomic_DNA"/>
</dbReference>
<keyword evidence="2 4" id="KW-0689">Ribosomal protein</keyword>
<dbReference type="PROSITE" id="PS01171">
    <property type="entry name" value="RIBOSOMAL_L21E"/>
    <property type="match status" value="1"/>
</dbReference>
<gene>
    <name evidence="4" type="ORF">ANDGO_04786</name>
</gene>
<dbReference type="Gene3D" id="6.10.250.3260">
    <property type="match status" value="1"/>
</dbReference>
<dbReference type="GO" id="GO:0005840">
    <property type="term" value="C:ribosome"/>
    <property type="evidence" value="ECO:0007669"/>
    <property type="project" value="UniProtKB-KW"/>
</dbReference>
<sequence>MVNSKGYRARTRHTFQRGFRKHGTIKLSTYFTDFRLGDVVDVKANGAIHKGMPHKFYHGKTGVVWNISPQAIGVELNKQVRNRIVKKRIHVRVEHLKKSRSSLDFIARRARNEQLKRDAKKTGVKAVIKRQPIQPREGEIIKSQLTSIETIHAIPYELVA</sequence>
<comment type="caution">
    <text evidence="4">The sequence shown here is derived from an EMBL/GenBank/DDBJ whole genome shotgun (WGS) entry which is preliminary data.</text>
</comment>
<dbReference type="InterPro" id="IPR018259">
    <property type="entry name" value="Ribosomal_eL21_CS"/>
</dbReference>
<dbReference type="PANTHER" id="PTHR20981">
    <property type="entry name" value="60S RIBOSOMAL PROTEIN L21"/>
    <property type="match status" value="1"/>
</dbReference>
<dbReference type="AlphaFoldDB" id="A0A8K0F2I1"/>
<evidence type="ECO:0000313" key="5">
    <source>
        <dbReference type="Proteomes" id="UP000799049"/>
    </source>
</evidence>
<protein>
    <submittedName>
        <fullName evidence="4">60S large subunit ribosomal protein eL21 (RpL21)</fullName>
    </submittedName>
</protein>
<dbReference type="GO" id="GO:0003735">
    <property type="term" value="F:structural constituent of ribosome"/>
    <property type="evidence" value="ECO:0007669"/>
    <property type="project" value="InterPro"/>
</dbReference>
<name>A0A8K0F2I1_ANDGO</name>
<evidence type="ECO:0000256" key="3">
    <source>
        <dbReference type="ARBA" id="ARBA00023274"/>
    </source>
</evidence>
<comment type="similarity">
    <text evidence="1">Belongs to the eukaryotic ribosomal protein eL21 family.</text>
</comment>
<dbReference type="Pfam" id="PF01157">
    <property type="entry name" value="Ribosomal_L21e"/>
    <property type="match status" value="1"/>
</dbReference>
<dbReference type="InterPro" id="IPR001147">
    <property type="entry name" value="Ribosomal_eL21"/>
</dbReference>
<proteinExistence type="inferred from homology"/>
<keyword evidence="3" id="KW-0687">Ribonucleoprotein</keyword>
<dbReference type="InterPro" id="IPR036948">
    <property type="entry name" value="Ribosomal_eL21_sf"/>
</dbReference>
<organism evidence="4 5">
    <name type="scientific">Andalucia godoyi</name>
    <name type="common">Flagellate</name>
    <dbReference type="NCBI Taxonomy" id="505711"/>
    <lineage>
        <taxon>Eukaryota</taxon>
        <taxon>Discoba</taxon>
        <taxon>Jakobida</taxon>
        <taxon>Andalucina</taxon>
        <taxon>Andaluciidae</taxon>
        <taxon>Andalucia</taxon>
    </lineage>
</organism>
<dbReference type="GO" id="GO:1990904">
    <property type="term" value="C:ribonucleoprotein complex"/>
    <property type="evidence" value="ECO:0007669"/>
    <property type="project" value="UniProtKB-KW"/>
</dbReference>